<organism evidence="1 2">
    <name type="scientific">Alginatibacterium sediminis</name>
    <dbReference type="NCBI Taxonomy" id="2164068"/>
    <lineage>
        <taxon>Bacteria</taxon>
        <taxon>Pseudomonadati</taxon>
        <taxon>Pseudomonadota</taxon>
        <taxon>Gammaproteobacteria</taxon>
        <taxon>Alteromonadales</taxon>
        <taxon>Alteromonadaceae</taxon>
        <taxon>Alginatibacterium</taxon>
    </lineage>
</organism>
<name>A0A420EBU1_9ALTE</name>
<dbReference type="Gene3D" id="3.20.20.150">
    <property type="entry name" value="Divalent-metal-dependent TIM barrel enzymes"/>
    <property type="match status" value="1"/>
</dbReference>
<keyword evidence="2" id="KW-1185">Reference proteome</keyword>
<evidence type="ECO:0000313" key="1">
    <source>
        <dbReference type="EMBL" id="RKF18113.1"/>
    </source>
</evidence>
<dbReference type="SUPFAM" id="SSF51658">
    <property type="entry name" value="Xylose isomerase-like"/>
    <property type="match status" value="1"/>
</dbReference>
<comment type="caution">
    <text evidence="1">The sequence shown here is derived from an EMBL/GenBank/DDBJ whole genome shotgun (WGS) entry which is preliminary data.</text>
</comment>
<dbReference type="InterPro" id="IPR007801">
    <property type="entry name" value="MbnB/TglH/ChrH"/>
</dbReference>
<sequence length="290" mass="32510">MTVGIGLRAPHMLAAVDKKFHAPWFEVHTENFLSLHGIARHQLRQIASHTPISLHGVGLSLGSNSDLNRSHLQDIRMLIDEIDPCRISEHLSWGEFEGQYFNDLLPVALNQDALNAMVSHVHQAQETLGQRILIENPSQYLSFLEQDFNEVAFLSALCGQTDCGLLLDINNIYVSAHNLGGNATEYLNAVNWDQVEEIHLAGHTRKQIELEGQSLEILIDSHDSEVCDEVWELFRTANIAIAANKPSSIDCLIEWDSNIPDYKVLQGQALKAQAILDEFNKLPLEEGHVR</sequence>
<reference evidence="1 2" key="1">
    <citation type="submission" date="2018-09" db="EMBL/GenBank/DDBJ databases">
        <authorList>
            <person name="Wang Z."/>
        </authorList>
    </citation>
    <scope>NUCLEOTIDE SEQUENCE [LARGE SCALE GENOMIC DNA]</scope>
    <source>
        <strain evidence="1 2">ALS 81</strain>
    </source>
</reference>
<protein>
    <submittedName>
        <fullName evidence="1">DUF692 domain-containing protein</fullName>
    </submittedName>
</protein>
<dbReference type="InterPro" id="IPR036237">
    <property type="entry name" value="Xyl_isomerase-like_sf"/>
</dbReference>
<dbReference type="PANTHER" id="PTHR42194">
    <property type="entry name" value="UPF0276 PROTEIN HI_1600"/>
    <property type="match status" value="1"/>
</dbReference>
<proteinExistence type="predicted"/>
<dbReference type="NCBIfam" id="NF003818">
    <property type="entry name" value="PRK05409.1"/>
    <property type="match status" value="1"/>
</dbReference>
<dbReference type="Proteomes" id="UP000286482">
    <property type="component" value="Unassembled WGS sequence"/>
</dbReference>
<dbReference type="RefSeq" id="WP_120355338.1">
    <property type="nucleotide sequence ID" value="NZ_RAQO01000006.1"/>
</dbReference>
<gene>
    <name evidence="1" type="ORF">DBZ36_12825</name>
</gene>
<dbReference type="EMBL" id="RAQO01000006">
    <property type="protein sequence ID" value="RKF18113.1"/>
    <property type="molecule type" value="Genomic_DNA"/>
</dbReference>
<evidence type="ECO:0000313" key="2">
    <source>
        <dbReference type="Proteomes" id="UP000286482"/>
    </source>
</evidence>
<dbReference type="PANTHER" id="PTHR42194:SF1">
    <property type="entry name" value="UPF0276 PROTEIN HI_1600"/>
    <property type="match status" value="1"/>
</dbReference>
<dbReference type="OrthoDB" id="9763101at2"/>
<dbReference type="AlphaFoldDB" id="A0A420EBU1"/>
<dbReference type="Pfam" id="PF05114">
    <property type="entry name" value="MbnB_TglH_ChrH"/>
    <property type="match status" value="1"/>
</dbReference>
<accession>A0A420EBU1</accession>